<name>A0AAJ3TR05_9FLAO</name>
<dbReference type="Gene3D" id="2.40.160.60">
    <property type="entry name" value="Outer membrane protein transport protein (OMPP1/FadL/TodX)"/>
    <property type="match status" value="1"/>
</dbReference>
<dbReference type="KEGG" id="ego:BBD34_02915"/>
<evidence type="ECO:0000256" key="1">
    <source>
        <dbReference type="SAM" id="SignalP"/>
    </source>
</evidence>
<evidence type="ECO:0000313" key="2">
    <source>
        <dbReference type="EMBL" id="OPB79496.1"/>
    </source>
</evidence>
<dbReference type="EMBL" id="MAIC01000004">
    <property type="protein sequence ID" value="OPB79496.1"/>
    <property type="molecule type" value="Genomic_DNA"/>
</dbReference>
<keyword evidence="2" id="KW-0675">Receptor</keyword>
<proteinExistence type="predicted"/>
<reference evidence="2 3" key="1">
    <citation type="submission" date="2016-06" db="EMBL/GenBank/DDBJ databases">
        <authorList>
            <person name="Nicholson A.C."/>
        </authorList>
    </citation>
    <scope>NUCLEOTIDE SEQUENCE [LARGE SCALE GENOMIC DNA]</scope>
    <source>
        <strain evidence="2 3">G4123</strain>
    </source>
</reference>
<comment type="caution">
    <text evidence="2">The sequence shown here is derived from an EMBL/GenBank/DDBJ whole genome shotgun (WGS) entry which is preliminary data.</text>
</comment>
<dbReference type="AlphaFoldDB" id="A0AAJ3TR05"/>
<organism evidence="2 3">
    <name type="scientific">Elizabethkingia ursingii</name>
    <dbReference type="NCBI Taxonomy" id="1756150"/>
    <lineage>
        <taxon>Bacteria</taxon>
        <taxon>Pseudomonadati</taxon>
        <taxon>Bacteroidota</taxon>
        <taxon>Flavobacteriia</taxon>
        <taxon>Flavobacteriales</taxon>
        <taxon>Weeksellaceae</taxon>
        <taxon>Elizabethkingia</taxon>
    </lineage>
</organism>
<gene>
    <name evidence="2" type="ORF">BAY32_17520</name>
</gene>
<dbReference type="SUPFAM" id="SSF56935">
    <property type="entry name" value="Porins"/>
    <property type="match status" value="1"/>
</dbReference>
<accession>A0AAJ3TR05</accession>
<feature type="signal peptide" evidence="1">
    <location>
        <begin position="1"/>
        <end position="19"/>
    </location>
</feature>
<sequence>MHKKIVLLMSLPAALFLHAQDVSEIRNTATVYGNNMTQGSAKYMGMAGAMGAIGGDISAANVNPAGVGVYITGDFQGTLGINSYKNTSTLNNSSLSYKKNNTNLNQLGGVVSFPLYGSNWKFVNIGVSYLNQNLDDYTETPGNNKIAENITWTNQQGQQINDRTMYDGHGYNRTGHLTKTNLTVGGNYNNKIYVGMGLNFHTADLDQGDSYRVQYASDGKSTIYNKQYTPYTESSSGFSISAGIIGKVTEEFRLGASLESPTWWNMDRAYTQYSASQQDGPITSVDIYNERRDFRSPAKATFSAAVIPSKDFAFNVDYTIGISKPKYTTSSSVNDQLNNFLSDSYKSLSELKVGAEYRFEGFRLRAGYAFANNPFDNRTIATFNNDGTKADINYNNLYVGKRNTLGLGIGYDFRSFYIDAAYQNVKYDYNNEFFGGAYATNSNVASEGVINNNSIVSAVKNQQNNIFITLGYRF</sequence>
<keyword evidence="1" id="KW-0732">Signal</keyword>
<protein>
    <submittedName>
        <fullName evidence="2">Hemin receptor</fullName>
    </submittedName>
</protein>
<dbReference type="Proteomes" id="UP000190816">
    <property type="component" value="Unassembled WGS sequence"/>
</dbReference>
<feature type="chain" id="PRO_5042496782" evidence="1">
    <location>
        <begin position="20"/>
        <end position="474"/>
    </location>
</feature>
<dbReference type="RefSeq" id="WP_236709567.1">
    <property type="nucleotide sequence ID" value="NZ_CP016377.1"/>
</dbReference>
<evidence type="ECO:0000313" key="3">
    <source>
        <dbReference type="Proteomes" id="UP000190816"/>
    </source>
</evidence>